<gene>
    <name evidence="4" type="ORF">GCM10011520_11030</name>
</gene>
<feature type="transmembrane region" description="Helical" evidence="2">
    <location>
        <begin position="405"/>
        <end position="427"/>
    </location>
</feature>
<evidence type="ECO:0000313" key="4">
    <source>
        <dbReference type="EMBL" id="GGE72172.1"/>
    </source>
</evidence>
<evidence type="ECO:0000259" key="3">
    <source>
        <dbReference type="Pfam" id="PF13930"/>
    </source>
</evidence>
<evidence type="ECO:0000256" key="2">
    <source>
        <dbReference type="SAM" id="Phobius"/>
    </source>
</evidence>
<keyword evidence="2" id="KW-1133">Transmembrane helix</keyword>
<name>A0ABQ1T244_9GAMM</name>
<organism evidence="4 5">
    <name type="scientific">Shewanella carassii</name>
    <dbReference type="NCBI Taxonomy" id="1987584"/>
    <lineage>
        <taxon>Bacteria</taxon>
        <taxon>Pseudomonadati</taxon>
        <taxon>Pseudomonadota</taxon>
        <taxon>Gammaproteobacteria</taxon>
        <taxon>Alteromonadales</taxon>
        <taxon>Shewanellaceae</taxon>
        <taxon>Shewanella</taxon>
    </lineage>
</organism>
<evidence type="ECO:0000313" key="5">
    <source>
        <dbReference type="Proteomes" id="UP000606498"/>
    </source>
</evidence>
<dbReference type="InterPro" id="IPR044929">
    <property type="entry name" value="DNA/RNA_non-sp_Endonuclease_sf"/>
</dbReference>
<feature type="domain" description="Type VII secretion system protein EssD-like" evidence="3">
    <location>
        <begin position="519"/>
        <end position="646"/>
    </location>
</feature>
<sequence length="660" mass="72694">MGVIRVVSMAELHLSDAGQIEANWQSLSNEQLVSLAPSGRSLEQLKRELTDGNWVLLSDAPILPLFRYQSGDWVANIQDGISPHAVNQIQTRLASAGSSAYFKTSTGSLAPAIEPVYSPDPSLTQIAPTTAPTAKISPKFAQARRRLELELVYDDKEETAAGKVPYRVEFSDGSQKSGVLNAKGWACMEDCPNGEATVIFGDEAERQSAEQRLPGLYRQLAASLDTAAAEMAKKSEQLAAQVDVQQISDSFRQKVDAQLAELTAQREQFNQQQIWQQVLQTGLAYKQGLRQGTASVMDDLLDFNGLMAFLEEADISLSLLLEAIMTGDVDALETKLAQWRARSENGLKATGEAMEMLILLLKDEHVRALLQSLPLRYLDALPKDKLAEIVGYMHSRVSLDGMLEMSLVLLAALVGSIFGMILMFLVVTKRRASRIISPASSVLEDIAKAQKAIRNDHAIQTYIGKHQTPLNSKTPKGDVDTPLKSQENAGGDVPNRKVIELEPGQKGGWNKTLNKQLDPNTDYKVGNYTYQTDSAGNVNRVHGKLKLETRDRNTHQQTKSAEANGIKDGLQTDDGGHLVASIFDGPGEQINYSPMNSNLNRGRWKRMENKWADALKSGKEVSVDIKPIYEGASKRPTAFDVKYWIDGKQKQTFFENRHGG</sequence>
<keyword evidence="2" id="KW-0812">Transmembrane</keyword>
<keyword evidence="2" id="KW-0472">Membrane</keyword>
<comment type="caution">
    <text evidence="4">The sequence shown here is derived from an EMBL/GenBank/DDBJ whole genome shotgun (WGS) entry which is preliminary data.</text>
</comment>
<dbReference type="Pfam" id="PF13930">
    <property type="entry name" value="Endonuclea_NS_2"/>
    <property type="match status" value="1"/>
</dbReference>
<dbReference type="EMBL" id="BMKO01000002">
    <property type="protein sequence ID" value="GGE72172.1"/>
    <property type="molecule type" value="Genomic_DNA"/>
</dbReference>
<reference evidence="5" key="1">
    <citation type="journal article" date="2019" name="Int. J. Syst. Evol. Microbiol.">
        <title>The Global Catalogue of Microorganisms (GCM) 10K type strain sequencing project: providing services to taxonomists for standard genome sequencing and annotation.</title>
        <authorList>
            <consortium name="The Broad Institute Genomics Platform"/>
            <consortium name="The Broad Institute Genome Sequencing Center for Infectious Disease"/>
            <person name="Wu L."/>
            <person name="Ma J."/>
        </authorList>
    </citation>
    <scope>NUCLEOTIDE SEQUENCE [LARGE SCALE GENOMIC DNA]</scope>
    <source>
        <strain evidence="5">CGMCC 1.16033</strain>
    </source>
</reference>
<feature type="region of interest" description="Disordered" evidence="1">
    <location>
        <begin position="467"/>
        <end position="494"/>
    </location>
</feature>
<keyword evidence="5" id="KW-1185">Reference proteome</keyword>
<dbReference type="Gene3D" id="3.40.570.10">
    <property type="entry name" value="Extracellular Endonuclease, subunit A"/>
    <property type="match status" value="1"/>
</dbReference>
<proteinExistence type="predicted"/>
<evidence type="ECO:0000256" key="1">
    <source>
        <dbReference type="SAM" id="MobiDB-lite"/>
    </source>
</evidence>
<feature type="region of interest" description="Disordered" evidence="1">
    <location>
        <begin position="550"/>
        <end position="569"/>
    </location>
</feature>
<dbReference type="InterPro" id="IPR044927">
    <property type="entry name" value="Endonuclea_NS_2"/>
</dbReference>
<protein>
    <recommendedName>
        <fullName evidence="3">Type VII secretion system protein EssD-like domain-containing protein</fullName>
    </recommendedName>
</protein>
<dbReference type="Proteomes" id="UP000606498">
    <property type="component" value="Unassembled WGS sequence"/>
</dbReference>
<accession>A0ABQ1T244</accession>